<dbReference type="EMBL" id="JAUCMV010000004">
    <property type="protein sequence ID" value="KAK0406056.1"/>
    <property type="molecule type" value="Genomic_DNA"/>
</dbReference>
<organism evidence="2 3">
    <name type="scientific">Steinernema hermaphroditum</name>
    <dbReference type="NCBI Taxonomy" id="289476"/>
    <lineage>
        <taxon>Eukaryota</taxon>
        <taxon>Metazoa</taxon>
        <taxon>Ecdysozoa</taxon>
        <taxon>Nematoda</taxon>
        <taxon>Chromadorea</taxon>
        <taxon>Rhabditida</taxon>
        <taxon>Tylenchina</taxon>
        <taxon>Panagrolaimomorpha</taxon>
        <taxon>Strongyloidoidea</taxon>
        <taxon>Steinernematidae</taxon>
        <taxon>Steinernema</taxon>
    </lineage>
</organism>
<gene>
    <name evidence="2" type="ORF">QR680_018345</name>
</gene>
<dbReference type="InterPro" id="IPR038765">
    <property type="entry name" value="Papain-like_cys_pep_sf"/>
</dbReference>
<feature type="compositionally biased region" description="Acidic residues" evidence="1">
    <location>
        <begin position="314"/>
        <end position="324"/>
    </location>
</feature>
<reference evidence="2" key="1">
    <citation type="submission" date="2023-06" db="EMBL/GenBank/DDBJ databases">
        <title>Genomic analysis of the entomopathogenic nematode Steinernema hermaphroditum.</title>
        <authorList>
            <person name="Schwarz E.M."/>
            <person name="Heppert J.K."/>
            <person name="Baniya A."/>
            <person name="Schwartz H.T."/>
            <person name="Tan C.-H."/>
            <person name="Antoshechkin I."/>
            <person name="Sternberg P.W."/>
            <person name="Goodrich-Blair H."/>
            <person name="Dillman A.R."/>
        </authorList>
    </citation>
    <scope>NUCLEOTIDE SEQUENCE</scope>
    <source>
        <strain evidence="2">PS9179</strain>
        <tissue evidence="2">Whole animal</tissue>
    </source>
</reference>
<sequence length="324" mass="36687">MKTDVVVKKARGEPPRKNEENDNYDRGSTSSVEGALAKFAVKDEVAEKKAADTTRKDKENLENSGSEDDEDTRRLPDDVIDRFCDKLQKAMGNKIDGMLAMQYITLEPDEVKKHISGKKQVLQVLFDRDRDHYVVVEWDVRSQTTILYDSLPTKLHNSDGCVTPIISESISQQIVHLFLHLYTRRGRIPLAVHTGIDIQKDSWSCGYRALANVCLRARQKEVGEYTTLVRKVDRLAKHIDRLKTPTLDDFDRYTIYQKKDVKTSENPYVGCYVLPDGTVKHVQPQSDSSDYESELSEPSSSASASSTSTTASYSDDESEEENPR</sequence>
<feature type="compositionally biased region" description="Basic and acidic residues" evidence="1">
    <location>
        <begin position="1"/>
        <end position="25"/>
    </location>
</feature>
<dbReference type="SUPFAM" id="SSF54001">
    <property type="entry name" value="Cysteine proteinases"/>
    <property type="match status" value="1"/>
</dbReference>
<feature type="region of interest" description="Disordered" evidence="1">
    <location>
        <begin position="1"/>
        <end position="30"/>
    </location>
</feature>
<name>A0AA39HHN3_9BILA</name>
<feature type="region of interest" description="Disordered" evidence="1">
    <location>
        <begin position="281"/>
        <end position="324"/>
    </location>
</feature>
<feature type="compositionally biased region" description="Low complexity" evidence="1">
    <location>
        <begin position="296"/>
        <end position="313"/>
    </location>
</feature>
<evidence type="ECO:0008006" key="4">
    <source>
        <dbReference type="Google" id="ProtNLM"/>
    </source>
</evidence>
<evidence type="ECO:0000256" key="1">
    <source>
        <dbReference type="SAM" id="MobiDB-lite"/>
    </source>
</evidence>
<evidence type="ECO:0000313" key="2">
    <source>
        <dbReference type="EMBL" id="KAK0406056.1"/>
    </source>
</evidence>
<evidence type="ECO:0000313" key="3">
    <source>
        <dbReference type="Proteomes" id="UP001175271"/>
    </source>
</evidence>
<comment type="caution">
    <text evidence="2">The sequence shown here is derived from an EMBL/GenBank/DDBJ whole genome shotgun (WGS) entry which is preliminary data.</text>
</comment>
<proteinExistence type="predicted"/>
<protein>
    <recommendedName>
        <fullName evidence="4">Ubiquitin-like protease family profile domain-containing protein</fullName>
    </recommendedName>
</protein>
<feature type="compositionally biased region" description="Basic and acidic residues" evidence="1">
    <location>
        <begin position="47"/>
        <end position="61"/>
    </location>
</feature>
<dbReference type="Proteomes" id="UP001175271">
    <property type="component" value="Unassembled WGS sequence"/>
</dbReference>
<keyword evidence="3" id="KW-1185">Reference proteome</keyword>
<dbReference type="AlphaFoldDB" id="A0AA39HHN3"/>
<accession>A0AA39HHN3</accession>
<feature type="region of interest" description="Disordered" evidence="1">
    <location>
        <begin position="47"/>
        <end position="74"/>
    </location>
</feature>